<dbReference type="InterPro" id="IPR002885">
    <property type="entry name" value="PPR_rpt"/>
</dbReference>
<dbReference type="OrthoDB" id="185373at2759"/>
<dbReference type="PANTHER" id="PTHR47932">
    <property type="entry name" value="ATPASE EXPRESSION PROTEIN 3"/>
    <property type="match status" value="1"/>
</dbReference>
<dbReference type="EMBL" id="WOCE01000011">
    <property type="protein sequence ID" value="KAE9604219.1"/>
    <property type="molecule type" value="Genomic_DNA"/>
</dbReference>
<accession>A0A6A4PRX1</accession>
<sequence length="98" mass="11595">MVRYHYKKNDLDEAKKHFFLEKGYQPNDAAVIVLMNCLCERGRVKKAIEVFEVMGTKGFKMFKYKNCLLKRLFYVGKVEEALEVFVRMKGEKKSNFEA</sequence>
<feature type="repeat" description="PPR" evidence="3">
    <location>
        <begin position="27"/>
        <end position="61"/>
    </location>
</feature>
<evidence type="ECO:0000313" key="4">
    <source>
        <dbReference type="EMBL" id="KAE9604219.1"/>
    </source>
</evidence>
<gene>
    <name evidence="4" type="ORF">Lalb_Chr11g0069011</name>
</gene>
<evidence type="ECO:0000256" key="1">
    <source>
        <dbReference type="ARBA" id="ARBA00007626"/>
    </source>
</evidence>
<dbReference type="InterPro" id="IPR011990">
    <property type="entry name" value="TPR-like_helical_dom_sf"/>
</dbReference>
<dbReference type="PROSITE" id="PS51375">
    <property type="entry name" value="PPR"/>
    <property type="match status" value="1"/>
</dbReference>
<name>A0A6A4PRX1_LUPAL</name>
<evidence type="ECO:0000256" key="3">
    <source>
        <dbReference type="PROSITE-ProRule" id="PRU00708"/>
    </source>
</evidence>
<evidence type="ECO:0000313" key="5">
    <source>
        <dbReference type="Proteomes" id="UP000447434"/>
    </source>
</evidence>
<evidence type="ECO:0000256" key="2">
    <source>
        <dbReference type="ARBA" id="ARBA00022737"/>
    </source>
</evidence>
<dbReference type="Pfam" id="PF12854">
    <property type="entry name" value="PPR_1"/>
    <property type="match status" value="1"/>
</dbReference>
<reference evidence="5" key="1">
    <citation type="journal article" date="2020" name="Nat. Commun.">
        <title>Genome sequence of the cluster root forming white lupin.</title>
        <authorList>
            <person name="Hufnagel B."/>
            <person name="Marques A."/>
            <person name="Soriano A."/>
            <person name="Marques L."/>
            <person name="Divol F."/>
            <person name="Doumas P."/>
            <person name="Sallet E."/>
            <person name="Mancinotti D."/>
            <person name="Carrere S."/>
            <person name="Marande W."/>
            <person name="Arribat S."/>
            <person name="Keller J."/>
            <person name="Huneau C."/>
            <person name="Blein T."/>
            <person name="Aime D."/>
            <person name="Laguerre M."/>
            <person name="Taylor J."/>
            <person name="Schubert V."/>
            <person name="Nelson M."/>
            <person name="Geu-Flores F."/>
            <person name="Crespi M."/>
            <person name="Gallardo-Guerrero K."/>
            <person name="Delaux P.-M."/>
            <person name="Salse J."/>
            <person name="Berges H."/>
            <person name="Guyot R."/>
            <person name="Gouzy J."/>
            <person name="Peret B."/>
        </authorList>
    </citation>
    <scope>NUCLEOTIDE SEQUENCE [LARGE SCALE GENOMIC DNA]</scope>
    <source>
        <strain evidence="5">cv. Amiga</strain>
    </source>
</reference>
<proteinExistence type="inferred from homology"/>
<dbReference type="PANTHER" id="PTHR47932:SF44">
    <property type="entry name" value="MIOREX COMPLEX COMPONENT 1"/>
    <property type="match status" value="1"/>
</dbReference>
<keyword evidence="2" id="KW-0677">Repeat</keyword>
<dbReference type="Gene3D" id="1.25.40.10">
    <property type="entry name" value="Tetratricopeptide repeat domain"/>
    <property type="match status" value="1"/>
</dbReference>
<dbReference type="Proteomes" id="UP000447434">
    <property type="component" value="Chromosome 11"/>
</dbReference>
<keyword evidence="5" id="KW-1185">Reference proteome</keyword>
<organism evidence="4 5">
    <name type="scientific">Lupinus albus</name>
    <name type="common">White lupine</name>
    <name type="synonym">Lupinus termis</name>
    <dbReference type="NCBI Taxonomy" id="3870"/>
    <lineage>
        <taxon>Eukaryota</taxon>
        <taxon>Viridiplantae</taxon>
        <taxon>Streptophyta</taxon>
        <taxon>Embryophyta</taxon>
        <taxon>Tracheophyta</taxon>
        <taxon>Spermatophyta</taxon>
        <taxon>Magnoliopsida</taxon>
        <taxon>eudicotyledons</taxon>
        <taxon>Gunneridae</taxon>
        <taxon>Pentapetalae</taxon>
        <taxon>rosids</taxon>
        <taxon>fabids</taxon>
        <taxon>Fabales</taxon>
        <taxon>Fabaceae</taxon>
        <taxon>Papilionoideae</taxon>
        <taxon>50 kb inversion clade</taxon>
        <taxon>genistoids sensu lato</taxon>
        <taxon>core genistoids</taxon>
        <taxon>Genisteae</taxon>
        <taxon>Lupinus</taxon>
    </lineage>
</organism>
<protein>
    <submittedName>
        <fullName evidence="4">Putative pentatricopeptide</fullName>
    </submittedName>
</protein>
<dbReference type="Pfam" id="PF01535">
    <property type="entry name" value="PPR"/>
    <property type="match status" value="1"/>
</dbReference>
<dbReference type="NCBIfam" id="TIGR00756">
    <property type="entry name" value="PPR"/>
    <property type="match status" value="2"/>
</dbReference>
<dbReference type="AlphaFoldDB" id="A0A6A4PRX1"/>
<comment type="similarity">
    <text evidence="1">Belongs to the PPR family. P subfamily.</text>
</comment>
<comment type="caution">
    <text evidence="4">The sequence shown here is derived from an EMBL/GenBank/DDBJ whole genome shotgun (WGS) entry which is preliminary data.</text>
</comment>